<name>A0A3B3Z1W4_9TELE</name>
<dbReference type="STRING" id="48701.ENSPMEP00000033408"/>
<feature type="signal peptide" evidence="1">
    <location>
        <begin position="1"/>
        <end position="18"/>
    </location>
</feature>
<dbReference type="AlphaFoldDB" id="A0A3B3Z1W4"/>
<accession>A0A3B3Z1W4</accession>
<reference evidence="2" key="2">
    <citation type="submission" date="2025-09" db="UniProtKB">
        <authorList>
            <consortium name="Ensembl"/>
        </authorList>
    </citation>
    <scope>IDENTIFICATION</scope>
</reference>
<proteinExistence type="predicted"/>
<reference evidence="2" key="1">
    <citation type="submission" date="2025-08" db="UniProtKB">
        <authorList>
            <consortium name="Ensembl"/>
        </authorList>
    </citation>
    <scope>IDENTIFICATION</scope>
</reference>
<dbReference type="Proteomes" id="UP000261480">
    <property type="component" value="Unplaced"/>
</dbReference>
<evidence type="ECO:0000313" key="3">
    <source>
        <dbReference type="Proteomes" id="UP000261480"/>
    </source>
</evidence>
<organism evidence="2 3">
    <name type="scientific">Poecilia mexicana</name>
    <dbReference type="NCBI Taxonomy" id="48701"/>
    <lineage>
        <taxon>Eukaryota</taxon>
        <taxon>Metazoa</taxon>
        <taxon>Chordata</taxon>
        <taxon>Craniata</taxon>
        <taxon>Vertebrata</taxon>
        <taxon>Euteleostomi</taxon>
        <taxon>Actinopterygii</taxon>
        <taxon>Neopterygii</taxon>
        <taxon>Teleostei</taxon>
        <taxon>Neoteleostei</taxon>
        <taxon>Acanthomorphata</taxon>
        <taxon>Ovalentaria</taxon>
        <taxon>Atherinomorphae</taxon>
        <taxon>Cyprinodontiformes</taxon>
        <taxon>Poeciliidae</taxon>
        <taxon>Poeciliinae</taxon>
        <taxon>Poecilia</taxon>
    </lineage>
</organism>
<protein>
    <submittedName>
        <fullName evidence="2">Uncharacterized protein</fullName>
    </submittedName>
</protein>
<evidence type="ECO:0000313" key="2">
    <source>
        <dbReference type="Ensembl" id="ENSPMEP00000033408.1"/>
    </source>
</evidence>
<keyword evidence="3" id="KW-1185">Reference proteome</keyword>
<dbReference type="Ensembl" id="ENSPMET00000028181.1">
    <property type="protein sequence ID" value="ENSPMEP00000033408.1"/>
    <property type="gene ID" value="ENSPMEG00000021889.1"/>
</dbReference>
<feature type="chain" id="PRO_5017453331" evidence="1">
    <location>
        <begin position="19"/>
        <end position="116"/>
    </location>
</feature>
<evidence type="ECO:0000256" key="1">
    <source>
        <dbReference type="SAM" id="SignalP"/>
    </source>
</evidence>
<keyword evidence="1" id="KW-0732">Signal</keyword>
<sequence length="116" mass="13091">HFFILHTFLLSLLSQSRYKQSGFCAPPYRPKPFCKCMRLVAHYVNYNLINVSNEGACVSPCLIFVFQECVCVFVLEGDSRLLCDDPPYEVPQEGKIRCVPFVSAPAELQMFFSAGG</sequence>